<evidence type="ECO:0000313" key="3">
    <source>
        <dbReference type="Proteomes" id="UP001211907"/>
    </source>
</evidence>
<proteinExistence type="predicted"/>
<dbReference type="SUPFAM" id="SSF52833">
    <property type="entry name" value="Thioredoxin-like"/>
    <property type="match status" value="1"/>
</dbReference>
<gene>
    <name evidence="2" type="ORF">HK100_003213</name>
</gene>
<dbReference type="Proteomes" id="UP001211907">
    <property type="component" value="Unassembled WGS sequence"/>
</dbReference>
<keyword evidence="3" id="KW-1185">Reference proteome</keyword>
<dbReference type="Pfam" id="PF13417">
    <property type="entry name" value="GST_N_3"/>
    <property type="match status" value="1"/>
</dbReference>
<accession>A0AAD5SUP8</accession>
<dbReference type="InterPro" id="IPR004045">
    <property type="entry name" value="Glutathione_S-Trfase_N"/>
</dbReference>
<evidence type="ECO:0000259" key="1">
    <source>
        <dbReference type="Pfam" id="PF13417"/>
    </source>
</evidence>
<feature type="domain" description="GST N-terminal" evidence="1">
    <location>
        <begin position="16"/>
        <end position="88"/>
    </location>
</feature>
<organism evidence="2 3">
    <name type="scientific">Physocladia obscura</name>
    <dbReference type="NCBI Taxonomy" id="109957"/>
    <lineage>
        <taxon>Eukaryota</taxon>
        <taxon>Fungi</taxon>
        <taxon>Fungi incertae sedis</taxon>
        <taxon>Chytridiomycota</taxon>
        <taxon>Chytridiomycota incertae sedis</taxon>
        <taxon>Chytridiomycetes</taxon>
        <taxon>Chytridiales</taxon>
        <taxon>Chytriomycetaceae</taxon>
        <taxon>Physocladia</taxon>
    </lineage>
</organism>
<dbReference type="Gene3D" id="1.20.1050.10">
    <property type="match status" value="1"/>
</dbReference>
<sequence length="255" mass="29181">MKLIEVVFDHTAEDKHYYGGPNGWKAHLALLHKGISVEIEEATHHDLRYKLTEKNGKRITSPSVELEDGSLLSGSFQIAEYLEEKYSDRLSLFTGSKSNHPDAVKAGKAYARLIEAGLGDSHPQWAVWLDLFFSDLDARVTPGENRDYFTSDLKWGLGGYEKMTKRKTEEDLVARAKLNVLPLIQVLKDGKQLFLQGEEPGLVDYIVFGRYAMCRNNNPKLAKEIWEDQGNEIRGWVERIVERYPSIQKHLRAYE</sequence>
<dbReference type="AlphaFoldDB" id="A0AAD5SUP8"/>
<dbReference type="InterPro" id="IPR036249">
    <property type="entry name" value="Thioredoxin-like_sf"/>
</dbReference>
<dbReference type="EMBL" id="JADGJH010001788">
    <property type="protein sequence ID" value="KAJ3109933.1"/>
    <property type="molecule type" value="Genomic_DNA"/>
</dbReference>
<evidence type="ECO:0000313" key="2">
    <source>
        <dbReference type="EMBL" id="KAJ3109933.1"/>
    </source>
</evidence>
<reference evidence="2" key="1">
    <citation type="submission" date="2020-05" db="EMBL/GenBank/DDBJ databases">
        <title>Phylogenomic resolution of chytrid fungi.</title>
        <authorList>
            <person name="Stajich J.E."/>
            <person name="Amses K."/>
            <person name="Simmons R."/>
            <person name="Seto K."/>
            <person name="Myers J."/>
            <person name="Bonds A."/>
            <person name="Quandt C.A."/>
            <person name="Barry K."/>
            <person name="Liu P."/>
            <person name="Grigoriev I."/>
            <person name="Longcore J.E."/>
            <person name="James T.Y."/>
        </authorList>
    </citation>
    <scope>NUCLEOTIDE SEQUENCE</scope>
    <source>
        <strain evidence="2">JEL0513</strain>
    </source>
</reference>
<name>A0AAD5SUP8_9FUNG</name>
<dbReference type="Gene3D" id="3.40.30.10">
    <property type="entry name" value="Glutaredoxin"/>
    <property type="match status" value="1"/>
</dbReference>
<protein>
    <recommendedName>
        <fullName evidence="1">GST N-terminal domain-containing protein</fullName>
    </recommendedName>
</protein>
<comment type="caution">
    <text evidence="2">The sequence shown here is derived from an EMBL/GenBank/DDBJ whole genome shotgun (WGS) entry which is preliminary data.</text>
</comment>
<dbReference type="SUPFAM" id="SSF47616">
    <property type="entry name" value="GST C-terminal domain-like"/>
    <property type="match status" value="1"/>
</dbReference>
<dbReference type="InterPro" id="IPR036282">
    <property type="entry name" value="Glutathione-S-Trfase_C_sf"/>
</dbReference>